<proteinExistence type="predicted"/>
<gene>
    <name evidence="1" type="ORF">UFOVP255_44</name>
</gene>
<sequence length="192" mass="18664">MFNNAIDANGTGVQSLSSAGVWSGSALTQYSTLTGGASNAIVSLGVATNGQLVIGSTGTTPVLGTITAGSGISITNGAGSVTIAALGAGFTWTNEATSFNAVAENGYFITAAATATLPASSVNGATIRIVCVASSSVVIQCASGDTIQLGNTASSATGTATNSAKGNSITLTYYLTGTAWYASAVQGAWTLA</sequence>
<accession>A0A6J5LF39</accession>
<protein>
    <submittedName>
        <fullName evidence="1">Uncharacterized protein</fullName>
    </submittedName>
</protein>
<organism evidence="1">
    <name type="scientific">uncultured Caudovirales phage</name>
    <dbReference type="NCBI Taxonomy" id="2100421"/>
    <lineage>
        <taxon>Viruses</taxon>
        <taxon>Duplodnaviria</taxon>
        <taxon>Heunggongvirae</taxon>
        <taxon>Uroviricota</taxon>
        <taxon>Caudoviricetes</taxon>
        <taxon>Peduoviridae</taxon>
        <taxon>Maltschvirus</taxon>
        <taxon>Maltschvirus maltsch</taxon>
    </lineage>
</organism>
<dbReference type="EMBL" id="LR796265">
    <property type="protein sequence ID" value="CAB4132675.1"/>
    <property type="molecule type" value="Genomic_DNA"/>
</dbReference>
<evidence type="ECO:0000313" key="1">
    <source>
        <dbReference type="EMBL" id="CAB4132675.1"/>
    </source>
</evidence>
<name>A0A6J5LF39_9CAUD</name>
<reference evidence="1" key="1">
    <citation type="submission" date="2020-04" db="EMBL/GenBank/DDBJ databases">
        <authorList>
            <person name="Chiriac C."/>
            <person name="Salcher M."/>
            <person name="Ghai R."/>
            <person name="Kavagutti S V."/>
        </authorList>
    </citation>
    <scope>NUCLEOTIDE SEQUENCE</scope>
</reference>